<gene>
    <name evidence="2" type="ORF">A4X13_0g9305</name>
</gene>
<protein>
    <submittedName>
        <fullName evidence="2">Uncharacterized protein</fullName>
    </submittedName>
</protein>
<dbReference type="Proteomes" id="UP000077521">
    <property type="component" value="Unassembled WGS sequence"/>
</dbReference>
<evidence type="ECO:0000313" key="3">
    <source>
        <dbReference type="Proteomes" id="UP000077521"/>
    </source>
</evidence>
<reference evidence="2" key="1">
    <citation type="submission" date="2016-04" db="EMBL/GenBank/DDBJ databases">
        <authorList>
            <person name="Nguyen H.D."/>
            <person name="Samba Siva P."/>
            <person name="Cullis J."/>
            <person name="Levesque C.A."/>
            <person name="Hambleton S."/>
        </authorList>
    </citation>
    <scope>NUCLEOTIDE SEQUENCE</scope>
    <source>
        <strain evidence="2">DAOMC 236416</strain>
    </source>
</reference>
<dbReference type="EMBL" id="LWDF02002456">
    <property type="protein sequence ID" value="KAE8235994.1"/>
    <property type="molecule type" value="Genomic_DNA"/>
</dbReference>
<name>A0A177T341_9BASI</name>
<feature type="compositionally biased region" description="Low complexity" evidence="1">
    <location>
        <begin position="71"/>
        <end position="81"/>
    </location>
</feature>
<evidence type="ECO:0000313" key="2">
    <source>
        <dbReference type="EMBL" id="KAE8235994.1"/>
    </source>
</evidence>
<feature type="compositionally biased region" description="Polar residues" evidence="1">
    <location>
        <begin position="84"/>
        <end position="94"/>
    </location>
</feature>
<evidence type="ECO:0000256" key="1">
    <source>
        <dbReference type="SAM" id="MobiDB-lite"/>
    </source>
</evidence>
<dbReference type="AlphaFoldDB" id="A0A177T341"/>
<comment type="caution">
    <text evidence="2">The sequence shown here is derived from an EMBL/GenBank/DDBJ whole genome shotgun (WGS) entry which is preliminary data.</text>
</comment>
<sequence length="117" mass="13062">MVYAAGSPYNDEKEDAFSEPSPHPPFYIQHDGYRQRQHATDARSLLRAATCQRRAGVQHRFASYRLPSTLQQPKPSAAQPAPTFPSSTSRSGAVTHSRIEQESSIFEPPTLKPQTPR</sequence>
<feature type="region of interest" description="Disordered" evidence="1">
    <location>
        <begin position="64"/>
        <end position="117"/>
    </location>
</feature>
<feature type="region of interest" description="Disordered" evidence="1">
    <location>
        <begin position="1"/>
        <end position="29"/>
    </location>
</feature>
<organism evidence="2 3">
    <name type="scientific">Tilletia indica</name>
    <dbReference type="NCBI Taxonomy" id="43049"/>
    <lineage>
        <taxon>Eukaryota</taxon>
        <taxon>Fungi</taxon>
        <taxon>Dikarya</taxon>
        <taxon>Basidiomycota</taxon>
        <taxon>Ustilaginomycotina</taxon>
        <taxon>Exobasidiomycetes</taxon>
        <taxon>Tilletiales</taxon>
        <taxon>Tilletiaceae</taxon>
        <taxon>Tilletia</taxon>
    </lineage>
</organism>
<proteinExistence type="predicted"/>
<accession>A0A177T341</accession>
<reference evidence="2" key="2">
    <citation type="journal article" date="2019" name="IMA Fungus">
        <title>Genome sequencing and comparison of five Tilletia species to identify candidate genes for the detection of regulated species infecting wheat.</title>
        <authorList>
            <person name="Nguyen H.D.T."/>
            <person name="Sultana T."/>
            <person name="Kesanakurti P."/>
            <person name="Hambleton S."/>
        </authorList>
    </citation>
    <scope>NUCLEOTIDE SEQUENCE</scope>
    <source>
        <strain evidence="2">DAOMC 236416</strain>
    </source>
</reference>
<keyword evidence="3" id="KW-1185">Reference proteome</keyword>